<reference evidence="11 12" key="1">
    <citation type="journal article" date="2021" name="Environ. Microbiol.">
        <title>Gene family expansions and transcriptome signatures uncover fungal adaptations to wood decay.</title>
        <authorList>
            <person name="Hage H."/>
            <person name="Miyauchi S."/>
            <person name="Viragh M."/>
            <person name="Drula E."/>
            <person name="Min B."/>
            <person name="Chaduli D."/>
            <person name="Navarro D."/>
            <person name="Favel A."/>
            <person name="Norest M."/>
            <person name="Lesage-Meessen L."/>
            <person name="Balint B."/>
            <person name="Merenyi Z."/>
            <person name="de Eugenio L."/>
            <person name="Morin E."/>
            <person name="Martinez A.T."/>
            <person name="Baldrian P."/>
            <person name="Stursova M."/>
            <person name="Martinez M.J."/>
            <person name="Novotny C."/>
            <person name="Magnuson J.K."/>
            <person name="Spatafora J.W."/>
            <person name="Maurice S."/>
            <person name="Pangilinan J."/>
            <person name="Andreopoulos W."/>
            <person name="LaButti K."/>
            <person name="Hundley H."/>
            <person name="Na H."/>
            <person name="Kuo A."/>
            <person name="Barry K."/>
            <person name="Lipzen A."/>
            <person name="Henrissat B."/>
            <person name="Riley R."/>
            <person name="Ahrendt S."/>
            <person name="Nagy L.G."/>
            <person name="Grigoriev I.V."/>
            <person name="Martin F."/>
            <person name="Rosso M.N."/>
        </authorList>
    </citation>
    <scope>NUCLEOTIDE SEQUENCE [LARGE SCALE GENOMIC DNA]</scope>
    <source>
        <strain evidence="11 12">CIRM-BRFM 1785</strain>
    </source>
</reference>
<evidence type="ECO:0000313" key="11">
    <source>
        <dbReference type="EMBL" id="KAH9830977.1"/>
    </source>
</evidence>
<keyword evidence="6 10" id="KW-0256">Endoplasmic reticulum</keyword>
<dbReference type="GeneID" id="72005734"/>
<comment type="pathway">
    <text evidence="2 10">Glycolipid biosynthesis; glycosylphosphatidylinositol-anchor biosynthesis.</text>
</comment>
<gene>
    <name evidence="11" type="ORF">C8Q71DRAFT_783931</name>
</gene>
<feature type="transmembrane region" description="Helical" evidence="10">
    <location>
        <begin position="200"/>
        <end position="220"/>
    </location>
</feature>
<keyword evidence="9" id="KW-0325">Glycoprotein</keyword>
<evidence type="ECO:0000256" key="1">
    <source>
        <dbReference type="ARBA" id="ARBA00004389"/>
    </source>
</evidence>
<dbReference type="InterPro" id="IPR013233">
    <property type="entry name" value="PIG-X/PBN1"/>
</dbReference>
<dbReference type="EMBL" id="JADCUA010000028">
    <property type="protein sequence ID" value="KAH9830977.1"/>
    <property type="molecule type" value="Genomic_DNA"/>
</dbReference>
<evidence type="ECO:0000256" key="2">
    <source>
        <dbReference type="ARBA" id="ARBA00004687"/>
    </source>
</evidence>
<evidence type="ECO:0000256" key="4">
    <source>
        <dbReference type="ARBA" id="ARBA00022502"/>
    </source>
</evidence>
<organism evidence="11 12">
    <name type="scientific">Rhodofomes roseus</name>
    <dbReference type="NCBI Taxonomy" id="34475"/>
    <lineage>
        <taxon>Eukaryota</taxon>
        <taxon>Fungi</taxon>
        <taxon>Dikarya</taxon>
        <taxon>Basidiomycota</taxon>
        <taxon>Agaricomycotina</taxon>
        <taxon>Agaricomycetes</taxon>
        <taxon>Polyporales</taxon>
        <taxon>Rhodofomes</taxon>
    </lineage>
</organism>
<comment type="similarity">
    <text evidence="3 10">Belongs to the PIGX family.</text>
</comment>
<dbReference type="SMART" id="SM00780">
    <property type="entry name" value="PIG-X"/>
    <property type="match status" value="1"/>
</dbReference>
<dbReference type="PANTHER" id="PTHR28650">
    <property type="entry name" value="PHOSPHATIDYLINOSITOL-GLYCAN BIOSYNTHESIS CLASS X PROTEIN"/>
    <property type="match status" value="1"/>
</dbReference>
<keyword evidence="4 10" id="KW-0337">GPI-anchor biosynthesis</keyword>
<dbReference type="Pfam" id="PF08320">
    <property type="entry name" value="PIG-X"/>
    <property type="match status" value="1"/>
</dbReference>
<evidence type="ECO:0000313" key="12">
    <source>
        <dbReference type="Proteomes" id="UP000814176"/>
    </source>
</evidence>
<protein>
    <recommendedName>
        <fullName evidence="10">Protein PBN1</fullName>
    </recommendedName>
</protein>
<comment type="function">
    <text evidence="10">Required for proper folding and/or the stability of a subset of proteins in the endoplasmic reticulum. Component of glycosylphosphatidylinositol-mannosyltransferase 1 which transfers the first of the 4 mannoses in the GPI-anchor precursors during GPI-anchor biosynthesis. Probably acts by stabilizing the mannosyltransferase GPI14.</text>
</comment>
<accession>A0ABQ8K2L7</accession>
<dbReference type="InterPro" id="IPR040039">
    <property type="entry name" value="PIGX"/>
</dbReference>
<evidence type="ECO:0000256" key="10">
    <source>
        <dbReference type="RuleBase" id="RU366056"/>
    </source>
</evidence>
<keyword evidence="12" id="KW-1185">Reference proteome</keyword>
<evidence type="ECO:0000256" key="9">
    <source>
        <dbReference type="ARBA" id="ARBA00023180"/>
    </source>
</evidence>
<name>A0ABQ8K2L7_9APHY</name>
<keyword evidence="7 10" id="KW-1133">Transmembrane helix</keyword>
<dbReference type="RefSeq" id="XP_047774224.1">
    <property type="nucleotide sequence ID" value="XM_047925002.1"/>
</dbReference>
<evidence type="ECO:0000256" key="3">
    <source>
        <dbReference type="ARBA" id="ARBA00010345"/>
    </source>
</evidence>
<keyword evidence="5 10" id="KW-0812">Transmembrane</keyword>
<comment type="caution">
    <text evidence="11">The sequence shown here is derived from an EMBL/GenBank/DDBJ whole genome shotgun (WGS) entry which is preliminary data.</text>
</comment>
<keyword evidence="8 10" id="KW-0472">Membrane</keyword>
<comment type="subcellular location">
    <subcellularLocation>
        <location evidence="1 10">Endoplasmic reticulum membrane</location>
        <topology evidence="1 10">Single-pass membrane protein</topology>
    </subcellularLocation>
</comment>
<evidence type="ECO:0000256" key="6">
    <source>
        <dbReference type="ARBA" id="ARBA00022824"/>
    </source>
</evidence>
<dbReference type="Proteomes" id="UP000814176">
    <property type="component" value="Unassembled WGS sequence"/>
</dbReference>
<sequence length="239" mass="26325">MSRLFSSLDARGFHFTYTTRLTLRDPARTADCTLHLLHVLPPDVYADQYELVQRPGFSVTVRGTSDLELPVGAVGSEGSVLLLDVEVEERREAEMELVIDVPLHARYGNPSAADKPELRSVQMDRPVGFWACPSSSESYTRECLQPSHLCSGSGSMNVPHEIAPHIQPDMFTTSSLSIIPHSPSVQASELVIPVGNLTDLAFVDVGTAITMLLCFLYLAVVSVRTARRLYQPPNMLKTE</sequence>
<evidence type="ECO:0000256" key="8">
    <source>
        <dbReference type="ARBA" id="ARBA00023136"/>
    </source>
</evidence>
<proteinExistence type="inferred from homology"/>
<dbReference type="PANTHER" id="PTHR28650:SF1">
    <property type="entry name" value="PHOSPHATIDYLINOSITOL-GLYCAN BIOSYNTHESIS CLASS X PROTEIN"/>
    <property type="match status" value="1"/>
</dbReference>
<evidence type="ECO:0000256" key="7">
    <source>
        <dbReference type="ARBA" id="ARBA00022989"/>
    </source>
</evidence>
<evidence type="ECO:0000256" key="5">
    <source>
        <dbReference type="ARBA" id="ARBA00022692"/>
    </source>
</evidence>